<dbReference type="EMBL" id="VSSQ01112395">
    <property type="protein sequence ID" value="MPN49291.1"/>
    <property type="molecule type" value="Genomic_DNA"/>
</dbReference>
<accession>A0A645ID76</accession>
<keyword evidence="1 6" id="KW-0489">Methyltransferase</keyword>
<proteinExistence type="predicted"/>
<name>A0A645ID76_9ZZZZ</name>
<comment type="caution">
    <text evidence="6">The sequence shown here is derived from an EMBL/GenBank/DDBJ whole genome shotgun (WGS) entry which is preliminary data.</text>
</comment>
<keyword evidence="3" id="KW-0949">S-adenosyl-L-methionine</keyword>
<dbReference type="PANTHER" id="PTHR22807">
    <property type="entry name" value="NOP2 YEAST -RELATED NOL1/NOP2/FMU SUN DOMAIN-CONTAINING"/>
    <property type="match status" value="1"/>
</dbReference>
<dbReference type="PRINTS" id="PR02008">
    <property type="entry name" value="RCMTFAMILY"/>
</dbReference>
<keyword evidence="2 6" id="KW-0808">Transferase</keyword>
<dbReference type="Gene3D" id="3.40.50.150">
    <property type="entry name" value="Vaccinia Virus protein VP39"/>
    <property type="match status" value="1"/>
</dbReference>
<dbReference type="InterPro" id="IPR023267">
    <property type="entry name" value="RCMT"/>
</dbReference>
<evidence type="ECO:0000256" key="2">
    <source>
        <dbReference type="ARBA" id="ARBA00022679"/>
    </source>
</evidence>
<dbReference type="EC" id="2.1.1.178" evidence="6"/>
<dbReference type="GO" id="GO:0001510">
    <property type="term" value="P:RNA methylation"/>
    <property type="evidence" value="ECO:0007669"/>
    <property type="project" value="InterPro"/>
</dbReference>
<dbReference type="PROSITE" id="PS51686">
    <property type="entry name" value="SAM_MT_RSMB_NOP"/>
    <property type="match status" value="1"/>
</dbReference>
<organism evidence="6">
    <name type="scientific">bioreactor metagenome</name>
    <dbReference type="NCBI Taxonomy" id="1076179"/>
    <lineage>
        <taxon>unclassified sequences</taxon>
        <taxon>metagenomes</taxon>
        <taxon>ecological metagenomes</taxon>
    </lineage>
</organism>
<dbReference type="PANTHER" id="PTHR22807:SF53">
    <property type="entry name" value="RIBOSOMAL RNA SMALL SUBUNIT METHYLTRANSFERASE B-RELATED"/>
    <property type="match status" value="1"/>
</dbReference>
<sequence>MVDAPCSGLGIIAKKPDIKLKNEKEIELLPSLQYAILRNAAEYLKPGGELVYSTCTLKKAENEEIVEKLIRENENYELCDIGSLLPARYLNPGQKGMITLMPHTHNTEGFFISKLRRKF</sequence>
<dbReference type="InterPro" id="IPR029063">
    <property type="entry name" value="SAM-dependent_MTases_sf"/>
</dbReference>
<dbReference type="Pfam" id="PF01189">
    <property type="entry name" value="Methyltr_RsmB-F"/>
    <property type="match status" value="1"/>
</dbReference>
<reference evidence="6" key="1">
    <citation type="submission" date="2019-08" db="EMBL/GenBank/DDBJ databases">
        <authorList>
            <person name="Kucharzyk K."/>
            <person name="Murdoch R.W."/>
            <person name="Higgins S."/>
            <person name="Loffler F."/>
        </authorList>
    </citation>
    <scope>NUCLEOTIDE SEQUENCE</scope>
</reference>
<evidence type="ECO:0000256" key="4">
    <source>
        <dbReference type="ARBA" id="ARBA00022884"/>
    </source>
</evidence>
<dbReference type="AlphaFoldDB" id="A0A645ID76"/>
<keyword evidence="4" id="KW-0694">RNA-binding</keyword>
<protein>
    <submittedName>
        <fullName evidence="6">Ribosomal RNA small subunit methyltransferase F</fullName>
        <ecNumber evidence="6">2.1.1.178</ecNumber>
    </submittedName>
</protein>
<gene>
    <name evidence="6" type="primary">rsmF_17</name>
    <name evidence="6" type="ORF">SDC9_196908</name>
</gene>
<feature type="domain" description="SAM-dependent MTase RsmB/NOP-type" evidence="5">
    <location>
        <begin position="1"/>
        <end position="118"/>
    </location>
</feature>
<evidence type="ECO:0000256" key="3">
    <source>
        <dbReference type="ARBA" id="ARBA00022691"/>
    </source>
</evidence>
<dbReference type="InterPro" id="IPR001678">
    <property type="entry name" value="MeTrfase_RsmB-F_NOP2_dom"/>
</dbReference>
<dbReference type="SUPFAM" id="SSF53335">
    <property type="entry name" value="S-adenosyl-L-methionine-dependent methyltransferases"/>
    <property type="match status" value="1"/>
</dbReference>
<dbReference type="GO" id="GO:0003723">
    <property type="term" value="F:RNA binding"/>
    <property type="evidence" value="ECO:0007669"/>
    <property type="project" value="UniProtKB-KW"/>
</dbReference>
<evidence type="ECO:0000256" key="1">
    <source>
        <dbReference type="ARBA" id="ARBA00022603"/>
    </source>
</evidence>
<evidence type="ECO:0000259" key="5">
    <source>
        <dbReference type="PROSITE" id="PS51686"/>
    </source>
</evidence>
<evidence type="ECO:0000313" key="6">
    <source>
        <dbReference type="EMBL" id="MPN49291.1"/>
    </source>
</evidence>
<dbReference type="GO" id="GO:0008173">
    <property type="term" value="F:RNA methyltransferase activity"/>
    <property type="evidence" value="ECO:0007669"/>
    <property type="project" value="InterPro"/>
</dbReference>
<dbReference type="InterPro" id="IPR049560">
    <property type="entry name" value="MeTrfase_RsmB-F_NOP2_cat"/>
</dbReference>